<proteinExistence type="predicted"/>
<keyword evidence="16" id="KW-1185">Reference proteome</keyword>
<accession>A0A238W606</accession>
<feature type="compositionally biased region" description="Polar residues" evidence="11">
    <location>
        <begin position="76"/>
        <end position="90"/>
    </location>
</feature>
<dbReference type="InterPro" id="IPR004358">
    <property type="entry name" value="Sig_transdc_His_kin-like_C"/>
</dbReference>
<feature type="region of interest" description="Disordered" evidence="11">
    <location>
        <begin position="388"/>
        <end position="412"/>
    </location>
</feature>
<dbReference type="GO" id="GO:0000155">
    <property type="term" value="F:phosphorelay sensor kinase activity"/>
    <property type="evidence" value="ECO:0007669"/>
    <property type="project" value="InterPro"/>
</dbReference>
<feature type="region of interest" description="Disordered" evidence="11">
    <location>
        <begin position="67"/>
        <end position="91"/>
    </location>
</feature>
<organism evidence="15 16">
    <name type="scientific">Actinoplanes regularis</name>
    <dbReference type="NCBI Taxonomy" id="52697"/>
    <lineage>
        <taxon>Bacteria</taxon>
        <taxon>Bacillati</taxon>
        <taxon>Actinomycetota</taxon>
        <taxon>Actinomycetes</taxon>
        <taxon>Micromonosporales</taxon>
        <taxon>Micromonosporaceae</taxon>
        <taxon>Actinoplanes</taxon>
    </lineage>
</organism>
<keyword evidence="4" id="KW-0597">Phosphoprotein</keyword>
<evidence type="ECO:0000256" key="10">
    <source>
        <dbReference type="ARBA" id="ARBA00023136"/>
    </source>
</evidence>
<feature type="transmembrane region" description="Helical" evidence="12">
    <location>
        <begin position="12"/>
        <end position="35"/>
    </location>
</feature>
<dbReference type="PROSITE" id="PS50109">
    <property type="entry name" value="HIS_KIN"/>
    <property type="match status" value="1"/>
</dbReference>
<dbReference type="SMART" id="SM00388">
    <property type="entry name" value="HisKA"/>
    <property type="match status" value="1"/>
</dbReference>
<reference evidence="15 16" key="1">
    <citation type="submission" date="2017-06" db="EMBL/GenBank/DDBJ databases">
        <authorList>
            <person name="Kim H.J."/>
            <person name="Triplett B.A."/>
        </authorList>
    </citation>
    <scope>NUCLEOTIDE SEQUENCE [LARGE SCALE GENOMIC DNA]</scope>
    <source>
        <strain evidence="15 16">DSM 43151</strain>
    </source>
</reference>
<dbReference type="InterPro" id="IPR036097">
    <property type="entry name" value="HisK_dim/P_sf"/>
</dbReference>
<dbReference type="InterPro" id="IPR003594">
    <property type="entry name" value="HATPase_dom"/>
</dbReference>
<dbReference type="EC" id="2.7.13.3" evidence="3"/>
<evidence type="ECO:0000256" key="2">
    <source>
        <dbReference type="ARBA" id="ARBA00004236"/>
    </source>
</evidence>
<dbReference type="Gene3D" id="1.10.287.130">
    <property type="match status" value="1"/>
</dbReference>
<dbReference type="EMBL" id="FZNR01000002">
    <property type="protein sequence ID" value="SNR41603.1"/>
    <property type="molecule type" value="Genomic_DNA"/>
</dbReference>
<gene>
    <name evidence="15" type="ORF">SAMN06264365_102174</name>
</gene>
<dbReference type="InterPro" id="IPR036890">
    <property type="entry name" value="HATPase_C_sf"/>
</dbReference>
<evidence type="ECO:0000256" key="9">
    <source>
        <dbReference type="ARBA" id="ARBA00023012"/>
    </source>
</evidence>
<dbReference type="OrthoDB" id="9786919at2"/>
<evidence type="ECO:0000256" key="6">
    <source>
        <dbReference type="ARBA" id="ARBA00022692"/>
    </source>
</evidence>
<dbReference type="Proteomes" id="UP000198415">
    <property type="component" value="Unassembled WGS sequence"/>
</dbReference>
<dbReference type="InterPro" id="IPR005467">
    <property type="entry name" value="His_kinase_dom"/>
</dbReference>
<dbReference type="PANTHER" id="PTHR45436:SF5">
    <property type="entry name" value="SENSOR HISTIDINE KINASE TRCS"/>
    <property type="match status" value="1"/>
</dbReference>
<dbReference type="RefSeq" id="WP_089292019.1">
    <property type="nucleotide sequence ID" value="NZ_BOMU01000031.1"/>
</dbReference>
<protein>
    <recommendedName>
        <fullName evidence="3">histidine kinase</fullName>
        <ecNumber evidence="3">2.7.13.3</ecNumber>
    </recommendedName>
</protein>
<dbReference type="PRINTS" id="PR00344">
    <property type="entry name" value="BCTRLSENSOR"/>
</dbReference>
<dbReference type="InterPro" id="IPR050428">
    <property type="entry name" value="TCS_sensor_his_kinase"/>
</dbReference>
<evidence type="ECO:0000259" key="14">
    <source>
        <dbReference type="PROSITE" id="PS50885"/>
    </source>
</evidence>
<dbReference type="AlphaFoldDB" id="A0A238W606"/>
<evidence type="ECO:0000256" key="1">
    <source>
        <dbReference type="ARBA" id="ARBA00000085"/>
    </source>
</evidence>
<dbReference type="CDD" id="cd00075">
    <property type="entry name" value="HATPase"/>
    <property type="match status" value="1"/>
</dbReference>
<feature type="transmembrane region" description="Helical" evidence="12">
    <location>
        <begin position="120"/>
        <end position="138"/>
    </location>
</feature>
<evidence type="ECO:0000256" key="5">
    <source>
        <dbReference type="ARBA" id="ARBA00022679"/>
    </source>
</evidence>
<dbReference type="CDD" id="cd00082">
    <property type="entry name" value="HisKA"/>
    <property type="match status" value="1"/>
</dbReference>
<comment type="subcellular location">
    <subcellularLocation>
        <location evidence="2">Cell membrane</location>
    </subcellularLocation>
</comment>
<evidence type="ECO:0000313" key="16">
    <source>
        <dbReference type="Proteomes" id="UP000198415"/>
    </source>
</evidence>
<dbReference type="Gene3D" id="6.10.340.10">
    <property type="match status" value="1"/>
</dbReference>
<keyword evidence="9" id="KW-0902">Two-component regulatory system</keyword>
<name>A0A238W606_9ACTN</name>
<dbReference type="SUPFAM" id="SSF47384">
    <property type="entry name" value="Homodimeric domain of signal transducing histidine kinase"/>
    <property type="match status" value="1"/>
</dbReference>
<keyword evidence="10 12" id="KW-0472">Membrane</keyword>
<dbReference type="InterPro" id="IPR003661">
    <property type="entry name" value="HisK_dim/P_dom"/>
</dbReference>
<keyword evidence="5" id="KW-0808">Transferase</keyword>
<dbReference type="SMART" id="SM00304">
    <property type="entry name" value="HAMP"/>
    <property type="match status" value="1"/>
</dbReference>
<evidence type="ECO:0000256" key="12">
    <source>
        <dbReference type="SAM" id="Phobius"/>
    </source>
</evidence>
<evidence type="ECO:0000256" key="11">
    <source>
        <dbReference type="SAM" id="MobiDB-lite"/>
    </source>
</evidence>
<dbReference type="Pfam" id="PF02518">
    <property type="entry name" value="HATPase_c"/>
    <property type="match status" value="1"/>
</dbReference>
<evidence type="ECO:0000259" key="13">
    <source>
        <dbReference type="PROSITE" id="PS50109"/>
    </source>
</evidence>
<keyword evidence="7 15" id="KW-0418">Kinase</keyword>
<dbReference type="SUPFAM" id="SSF55874">
    <property type="entry name" value="ATPase domain of HSP90 chaperone/DNA topoisomerase II/histidine kinase"/>
    <property type="match status" value="1"/>
</dbReference>
<evidence type="ECO:0000256" key="8">
    <source>
        <dbReference type="ARBA" id="ARBA00022989"/>
    </source>
</evidence>
<sequence>MTTHRLTIRARLTALYGGLFLLVGTALLGITYLLLASALNNPSFGRTAFVAAIPGVAITTIDTGVAEPSGDAAGATQPTSPDPTWTPEQQRQAEETMRLAKALQAQFRQQTLTSLLRQGGLALAGVGIIGVWLGWLAAGRTLRPLQEITATARRVAGSNLHERIGLSGPQDELRQLADTFDDMLARLDAAFGSQRRFVANASHELRTPLTINRTLIEVALSRPDPPAELRRLGTALLAMNARHEKLLEGLLVLAGSEQELTTRDSVDLAAVTARLVDAARPGAAAAGVDLRFSSAPARTIGDPILLERAVQNLLQNAIAYNVPGGDVTVTCAGSVITVANTGPVVTAAEIPGLFEPFRRLSDRTGSTDGSGLGLSIVRSVVTAHGGEITAEPRPAGGLSVSMRLPPPHADVA</sequence>
<dbReference type="CDD" id="cd06225">
    <property type="entry name" value="HAMP"/>
    <property type="match status" value="1"/>
</dbReference>
<dbReference type="SUPFAM" id="SSF158472">
    <property type="entry name" value="HAMP domain-like"/>
    <property type="match status" value="1"/>
</dbReference>
<dbReference type="PROSITE" id="PS50885">
    <property type="entry name" value="HAMP"/>
    <property type="match status" value="1"/>
</dbReference>
<keyword evidence="6 12" id="KW-0812">Transmembrane</keyword>
<dbReference type="Gene3D" id="3.30.565.10">
    <property type="entry name" value="Histidine kinase-like ATPase, C-terminal domain"/>
    <property type="match status" value="1"/>
</dbReference>
<dbReference type="SMART" id="SM00387">
    <property type="entry name" value="HATPase_c"/>
    <property type="match status" value="1"/>
</dbReference>
<evidence type="ECO:0000256" key="3">
    <source>
        <dbReference type="ARBA" id="ARBA00012438"/>
    </source>
</evidence>
<dbReference type="Pfam" id="PF00672">
    <property type="entry name" value="HAMP"/>
    <property type="match status" value="1"/>
</dbReference>
<feature type="domain" description="HAMP" evidence="14">
    <location>
        <begin position="139"/>
        <end position="192"/>
    </location>
</feature>
<feature type="domain" description="Histidine kinase" evidence="13">
    <location>
        <begin position="200"/>
        <end position="408"/>
    </location>
</feature>
<evidence type="ECO:0000256" key="7">
    <source>
        <dbReference type="ARBA" id="ARBA00022777"/>
    </source>
</evidence>
<dbReference type="PANTHER" id="PTHR45436">
    <property type="entry name" value="SENSOR HISTIDINE KINASE YKOH"/>
    <property type="match status" value="1"/>
</dbReference>
<dbReference type="Pfam" id="PF00512">
    <property type="entry name" value="HisKA"/>
    <property type="match status" value="1"/>
</dbReference>
<dbReference type="GO" id="GO:0005886">
    <property type="term" value="C:plasma membrane"/>
    <property type="evidence" value="ECO:0007669"/>
    <property type="project" value="UniProtKB-SubCell"/>
</dbReference>
<keyword evidence="8 12" id="KW-1133">Transmembrane helix</keyword>
<evidence type="ECO:0000256" key="4">
    <source>
        <dbReference type="ARBA" id="ARBA00022553"/>
    </source>
</evidence>
<dbReference type="InterPro" id="IPR003660">
    <property type="entry name" value="HAMP_dom"/>
</dbReference>
<comment type="catalytic activity">
    <reaction evidence="1">
        <text>ATP + protein L-histidine = ADP + protein N-phospho-L-histidine.</text>
        <dbReference type="EC" id="2.7.13.3"/>
    </reaction>
</comment>
<evidence type="ECO:0000313" key="15">
    <source>
        <dbReference type="EMBL" id="SNR41603.1"/>
    </source>
</evidence>